<dbReference type="SMART" id="SM00220">
    <property type="entry name" value="S_TKc"/>
    <property type="match status" value="1"/>
</dbReference>
<feature type="domain" description="Protein kinase" evidence="11">
    <location>
        <begin position="1"/>
        <end position="277"/>
    </location>
</feature>
<reference evidence="12" key="1">
    <citation type="journal article" date="2013" name="Nat. Commun.">
        <title>Whole-genome sequencing of Oryza brachyantha reveals mechanisms underlying Oryza genome evolution.</title>
        <authorList>
            <person name="Chen J."/>
            <person name="Huang Q."/>
            <person name="Gao D."/>
            <person name="Wang J."/>
            <person name="Lang Y."/>
            <person name="Liu T."/>
            <person name="Li B."/>
            <person name="Bai Z."/>
            <person name="Luis Goicoechea J."/>
            <person name="Liang C."/>
            <person name="Chen C."/>
            <person name="Zhang W."/>
            <person name="Sun S."/>
            <person name="Liao Y."/>
            <person name="Zhang X."/>
            <person name="Yang L."/>
            <person name="Song C."/>
            <person name="Wang M."/>
            <person name="Shi J."/>
            <person name="Liu G."/>
            <person name="Liu J."/>
            <person name="Zhou H."/>
            <person name="Zhou W."/>
            <person name="Yu Q."/>
            <person name="An N."/>
            <person name="Chen Y."/>
            <person name="Cai Q."/>
            <person name="Wang B."/>
            <person name="Liu B."/>
            <person name="Min J."/>
            <person name="Huang Y."/>
            <person name="Wu H."/>
            <person name="Li Z."/>
            <person name="Zhang Y."/>
            <person name="Yin Y."/>
            <person name="Song W."/>
            <person name="Jiang J."/>
            <person name="Jackson S.A."/>
            <person name="Wing R.A."/>
            <person name="Wang J."/>
            <person name="Chen M."/>
        </authorList>
    </citation>
    <scope>NUCLEOTIDE SEQUENCE [LARGE SCALE GENOMIC DNA]</scope>
    <source>
        <strain evidence="12">cv. IRGC 101232</strain>
    </source>
</reference>
<dbReference type="GO" id="GO:0017148">
    <property type="term" value="P:negative regulation of translation"/>
    <property type="evidence" value="ECO:0007669"/>
    <property type="project" value="UniProtKB-KW"/>
</dbReference>
<evidence type="ECO:0000256" key="4">
    <source>
        <dbReference type="ARBA" id="ARBA00022741"/>
    </source>
</evidence>
<keyword evidence="6" id="KW-0067">ATP-binding</keyword>
<evidence type="ECO:0000313" key="13">
    <source>
        <dbReference type="Proteomes" id="UP000006038"/>
    </source>
</evidence>
<evidence type="ECO:0000256" key="5">
    <source>
        <dbReference type="ARBA" id="ARBA00022777"/>
    </source>
</evidence>
<keyword evidence="3" id="KW-0808">Transferase</keyword>
<evidence type="ECO:0000256" key="3">
    <source>
        <dbReference type="ARBA" id="ARBA00022679"/>
    </source>
</evidence>
<comment type="similarity">
    <text evidence="8">Belongs to the protein kinase superfamily. Ser/Thr protein kinase family. GCN2 subfamily.</text>
</comment>
<keyword evidence="4" id="KW-0547">Nucleotide-binding</keyword>
<dbReference type="GO" id="GO:0005524">
    <property type="term" value="F:ATP binding"/>
    <property type="evidence" value="ECO:0007669"/>
    <property type="project" value="UniProtKB-KW"/>
</dbReference>
<dbReference type="GO" id="GO:0005737">
    <property type="term" value="C:cytoplasm"/>
    <property type="evidence" value="ECO:0007669"/>
    <property type="project" value="TreeGrafter"/>
</dbReference>
<proteinExistence type="inferred from homology"/>
<sequence length="387" mass="43477">MQLAIKMINKVPKGTPCSEVEAMVKLSGLDHVVQMYSAWCENVVSGQSDVYIGMEFFERNLEEYLTARTVVDLQKSTRIFTEILAGVNSIHEAGIIHRDLKPMNILIDSSDHICVTDFGIAKIKPYPAAELSYPGCSKYGTQFYCDPILNSPHHQHDEKVDIYSCGIIYFEMHLLGVTKRRSSHFTEKALFYRRNYKSLLISQKVNKCTKQKFIHCKFYALMSAGFMVERLSVMTQCCKYTALAFDVNTCRRLVMIPFVSWALCGVELSVGADDELVWKLSADRRFSVAASTCGKLIWKTRFPTKVKLFMWVMEKEQRTAYPGGEGVAELGILLNGGGFMMASSYTHTPFISGQASSSSCRSKLISAWGTGGRRRGRVFGNAIGEKL</sequence>
<evidence type="ECO:0000256" key="10">
    <source>
        <dbReference type="ARBA" id="ARBA00048977"/>
    </source>
</evidence>
<keyword evidence="5" id="KW-0418">Kinase</keyword>
<dbReference type="GO" id="GO:0004694">
    <property type="term" value="F:eukaryotic translation initiation factor 2alpha kinase activity"/>
    <property type="evidence" value="ECO:0007669"/>
    <property type="project" value="TreeGrafter"/>
</dbReference>
<dbReference type="PANTHER" id="PTHR11042:SF160">
    <property type="entry name" value="EUKARYOTIC TRANSLATION INITIATION FACTOR 2-ALPHA KINASE 1"/>
    <property type="match status" value="1"/>
</dbReference>
<protein>
    <recommendedName>
        <fullName evidence="1">non-specific serine/threonine protein kinase</fullName>
        <ecNumber evidence="1">2.7.11.1</ecNumber>
    </recommendedName>
</protein>
<dbReference type="PROSITE" id="PS50011">
    <property type="entry name" value="PROTEIN_KINASE_DOM"/>
    <property type="match status" value="1"/>
</dbReference>
<evidence type="ECO:0000256" key="8">
    <source>
        <dbReference type="ARBA" id="ARBA00037982"/>
    </source>
</evidence>
<dbReference type="Gramene" id="OB03G26420.1">
    <property type="protein sequence ID" value="OB03G26420.1"/>
    <property type="gene ID" value="OB03G26420"/>
</dbReference>
<comment type="catalytic activity">
    <reaction evidence="10">
        <text>L-seryl-[protein] + ATP = O-phospho-L-seryl-[protein] + ADP + H(+)</text>
        <dbReference type="Rhea" id="RHEA:17989"/>
        <dbReference type="Rhea" id="RHEA-COMP:9863"/>
        <dbReference type="Rhea" id="RHEA-COMP:11604"/>
        <dbReference type="ChEBI" id="CHEBI:15378"/>
        <dbReference type="ChEBI" id="CHEBI:29999"/>
        <dbReference type="ChEBI" id="CHEBI:30616"/>
        <dbReference type="ChEBI" id="CHEBI:83421"/>
        <dbReference type="ChEBI" id="CHEBI:456216"/>
        <dbReference type="EC" id="2.7.11.1"/>
    </reaction>
    <physiologicalReaction direction="left-to-right" evidence="10">
        <dbReference type="Rhea" id="RHEA:17990"/>
    </physiologicalReaction>
</comment>
<keyword evidence="13" id="KW-1185">Reference proteome</keyword>
<evidence type="ECO:0000256" key="2">
    <source>
        <dbReference type="ARBA" id="ARBA00022527"/>
    </source>
</evidence>
<comment type="catalytic activity">
    <reaction evidence="9">
        <text>L-threonyl-[protein] + ATP = O-phospho-L-threonyl-[protein] + ADP + H(+)</text>
        <dbReference type="Rhea" id="RHEA:46608"/>
        <dbReference type="Rhea" id="RHEA-COMP:11060"/>
        <dbReference type="Rhea" id="RHEA-COMP:11605"/>
        <dbReference type="ChEBI" id="CHEBI:15378"/>
        <dbReference type="ChEBI" id="CHEBI:30013"/>
        <dbReference type="ChEBI" id="CHEBI:30616"/>
        <dbReference type="ChEBI" id="CHEBI:61977"/>
        <dbReference type="ChEBI" id="CHEBI:456216"/>
        <dbReference type="EC" id="2.7.11.1"/>
    </reaction>
    <physiologicalReaction direction="left-to-right" evidence="9">
        <dbReference type="Rhea" id="RHEA:46609"/>
    </physiologicalReaction>
</comment>
<evidence type="ECO:0000256" key="9">
    <source>
        <dbReference type="ARBA" id="ARBA00048659"/>
    </source>
</evidence>
<keyword evidence="2" id="KW-0723">Serine/threonine-protein kinase</keyword>
<name>J3LNL6_ORYBR</name>
<dbReference type="EC" id="2.7.11.1" evidence="1"/>
<organism evidence="12">
    <name type="scientific">Oryza brachyantha</name>
    <name type="common">malo sina</name>
    <dbReference type="NCBI Taxonomy" id="4533"/>
    <lineage>
        <taxon>Eukaryota</taxon>
        <taxon>Viridiplantae</taxon>
        <taxon>Streptophyta</taxon>
        <taxon>Embryophyta</taxon>
        <taxon>Tracheophyta</taxon>
        <taxon>Spermatophyta</taxon>
        <taxon>Magnoliopsida</taxon>
        <taxon>Liliopsida</taxon>
        <taxon>Poales</taxon>
        <taxon>Poaceae</taxon>
        <taxon>BOP clade</taxon>
        <taxon>Oryzoideae</taxon>
        <taxon>Oryzeae</taxon>
        <taxon>Oryzinae</taxon>
        <taxon>Oryza</taxon>
    </lineage>
</organism>
<dbReference type="FunFam" id="1.10.510.10:FF:002294">
    <property type="match status" value="1"/>
</dbReference>
<dbReference type="Pfam" id="PF00069">
    <property type="entry name" value="Pkinase"/>
    <property type="match status" value="1"/>
</dbReference>
<dbReference type="InterPro" id="IPR011009">
    <property type="entry name" value="Kinase-like_dom_sf"/>
</dbReference>
<evidence type="ECO:0000256" key="6">
    <source>
        <dbReference type="ARBA" id="ARBA00022840"/>
    </source>
</evidence>
<keyword evidence="7" id="KW-0652">Protein synthesis inhibitor</keyword>
<dbReference type="Proteomes" id="UP000006038">
    <property type="component" value="Chromosome 3"/>
</dbReference>
<dbReference type="InterPro" id="IPR000719">
    <property type="entry name" value="Prot_kinase_dom"/>
</dbReference>
<dbReference type="GO" id="GO:0005634">
    <property type="term" value="C:nucleus"/>
    <property type="evidence" value="ECO:0007669"/>
    <property type="project" value="TreeGrafter"/>
</dbReference>
<dbReference type="HOGENOM" id="CLU_714516_0_0_1"/>
<evidence type="ECO:0000256" key="1">
    <source>
        <dbReference type="ARBA" id="ARBA00012513"/>
    </source>
</evidence>
<evidence type="ECO:0000313" key="12">
    <source>
        <dbReference type="EnsemblPlants" id="OB03G26420.1"/>
    </source>
</evidence>
<accession>J3LNL6</accession>
<dbReference type="InterPro" id="IPR008271">
    <property type="entry name" value="Ser/Thr_kinase_AS"/>
</dbReference>
<dbReference type="SUPFAM" id="SSF56112">
    <property type="entry name" value="Protein kinase-like (PK-like)"/>
    <property type="match status" value="1"/>
</dbReference>
<dbReference type="eggNOG" id="KOG1035">
    <property type="taxonomic scope" value="Eukaryota"/>
</dbReference>
<dbReference type="AlphaFoldDB" id="J3LNL6"/>
<evidence type="ECO:0000256" key="7">
    <source>
        <dbReference type="ARBA" id="ARBA00023193"/>
    </source>
</evidence>
<evidence type="ECO:0000259" key="11">
    <source>
        <dbReference type="PROSITE" id="PS50011"/>
    </source>
</evidence>
<dbReference type="Gene3D" id="1.10.510.10">
    <property type="entry name" value="Transferase(Phosphotransferase) domain 1"/>
    <property type="match status" value="1"/>
</dbReference>
<dbReference type="STRING" id="4533.J3LNL6"/>
<dbReference type="InterPro" id="IPR050339">
    <property type="entry name" value="CC_SR_Kinase"/>
</dbReference>
<dbReference type="PANTHER" id="PTHR11042">
    <property type="entry name" value="EUKARYOTIC TRANSLATION INITIATION FACTOR 2-ALPHA KINASE EIF2-ALPHA KINASE -RELATED"/>
    <property type="match status" value="1"/>
</dbReference>
<dbReference type="EnsemblPlants" id="OB03G26420.1">
    <property type="protein sequence ID" value="OB03G26420.1"/>
    <property type="gene ID" value="OB03G26420"/>
</dbReference>
<dbReference type="PROSITE" id="PS00108">
    <property type="entry name" value="PROTEIN_KINASE_ST"/>
    <property type="match status" value="1"/>
</dbReference>
<reference evidence="12" key="2">
    <citation type="submission" date="2013-04" db="UniProtKB">
        <authorList>
            <consortium name="EnsemblPlants"/>
        </authorList>
    </citation>
    <scope>IDENTIFICATION</scope>
</reference>